<evidence type="ECO:0000313" key="13">
    <source>
        <dbReference type="Proteomes" id="UP000427716"/>
    </source>
</evidence>
<dbReference type="InterPro" id="IPR034005">
    <property type="entry name" value="M3A_DCP"/>
</dbReference>
<protein>
    <recommendedName>
        <fullName evidence="8">oligopeptidase A</fullName>
        <ecNumber evidence="8">3.4.24.70</ecNumber>
    </recommendedName>
</protein>
<dbReference type="GO" id="GO:0046872">
    <property type="term" value="F:metal ion binding"/>
    <property type="evidence" value="ECO:0007669"/>
    <property type="project" value="UniProtKB-UniRule"/>
</dbReference>
<dbReference type="EMBL" id="CP046415">
    <property type="protein sequence ID" value="QGT78558.1"/>
    <property type="molecule type" value="Genomic_DNA"/>
</dbReference>
<dbReference type="Gene3D" id="3.40.390.10">
    <property type="entry name" value="Collagenase (Catalytic Domain)"/>
    <property type="match status" value="1"/>
</dbReference>
<proteinExistence type="inferred from homology"/>
<dbReference type="Pfam" id="PF01432">
    <property type="entry name" value="Peptidase_M3"/>
    <property type="match status" value="1"/>
</dbReference>
<evidence type="ECO:0000256" key="4">
    <source>
        <dbReference type="ARBA" id="ARBA00022801"/>
    </source>
</evidence>
<organism evidence="12 13">
    <name type="scientific">Guyparkeria halophila</name>
    <dbReference type="NCBI Taxonomy" id="47960"/>
    <lineage>
        <taxon>Bacteria</taxon>
        <taxon>Pseudomonadati</taxon>
        <taxon>Pseudomonadota</taxon>
        <taxon>Gammaproteobacteria</taxon>
        <taxon>Chromatiales</taxon>
        <taxon>Thioalkalibacteraceae</taxon>
        <taxon>Guyparkeria</taxon>
    </lineage>
</organism>
<dbReference type="GO" id="GO:0006508">
    <property type="term" value="P:proteolysis"/>
    <property type="evidence" value="ECO:0007669"/>
    <property type="project" value="UniProtKB-KW"/>
</dbReference>
<evidence type="ECO:0000256" key="9">
    <source>
        <dbReference type="RuleBase" id="RU003435"/>
    </source>
</evidence>
<accession>A0A6I6D0X3</accession>
<evidence type="ECO:0000313" key="12">
    <source>
        <dbReference type="EMBL" id="QGT78558.1"/>
    </source>
</evidence>
<keyword evidence="6 9" id="KW-0482">Metalloprotease</keyword>
<dbReference type="SUPFAM" id="SSF55486">
    <property type="entry name" value="Metalloproteases ('zincins'), catalytic domain"/>
    <property type="match status" value="1"/>
</dbReference>
<feature type="domain" description="Peptidase M3A/M3B catalytic" evidence="10">
    <location>
        <begin position="222"/>
        <end position="677"/>
    </location>
</feature>
<dbReference type="FunFam" id="3.40.390.10:FF:000009">
    <property type="entry name" value="Oligopeptidase A"/>
    <property type="match status" value="1"/>
</dbReference>
<evidence type="ECO:0000256" key="1">
    <source>
        <dbReference type="ARBA" id="ARBA00006040"/>
    </source>
</evidence>
<evidence type="ECO:0000259" key="11">
    <source>
        <dbReference type="Pfam" id="PF19310"/>
    </source>
</evidence>
<dbReference type="Pfam" id="PF19310">
    <property type="entry name" value="TOP_N"/>
    <property type="match status" value="1"/>
</dbReference>
<dbReference type="InterPro" id="IPR001567">
    <property type="entry name" value="Pept_M3A_M3B_dom"/>
</dbReference>
<evidence type="ECO:0000256" key="8">
    <source>
        <dbReference type="ARBA" id="ARBA00026100"/>
    </source>
</evidence>
<dbReference type="Gene3D" id="1.10.1370.40">
    <property type="match status" value="1"/>
</dbReference>
<comment type="cofactor">
    <cofactor evidence="9">
        <name>Zn(2+)</name>
        <dbReference type="ChEBI" id="CHEBI:29105"/>
    </cofactor>
    <text evidence="9">Binds 1 zinc ion.</text>
</comment>
<evidence type="ECO:0000256" key="3">
    <source>
        <dbReference type="ARBA" id="ARBA00022723"/>
    </source>
</evidence>
<dbReference type="PANTHER" id="PTHR43660:SF1">
    <property type="entry name" value="DIPEPTIDYL CARBOXYPEPTIDASE"/>
    <property type="match status" value="1"/>
</dbReference>
<dbReference type="CDD" id="cd06456">
    <property type="entry name" value="M3A_DCP"/>
    <property type="match status" value="1"/>
</dbReference>
<dbReference type="InterPro" id="IPR024079">
    <property type="entry name" value="MetalloPept_cat_dom_sf"/>
</dbReference>
<dbReference type="GO" id="GO:0005829">
    <property type="term" value="C:cytosol"/>
    <property type="evidence" value="ECO:0007669"/>
    <property type="project" value="UniProtKB-ARBA"/>
</dbReference>
<dbReference type="InterPro" id="IPR045666">
    <property type="entry name" value="OpdA_N"/>
</dbReference>
<evidence type="ECO:0000256" key="6">
    <source>
        <dbReference type="ARBA" id="ARBA00023049"/>
    </source>
</evidence>
<comment type="catalytic activity">
    <reaction evidence="7">
        <text>Hydrolysis of oligopeptides, with broad specificity. Gly or Ala commonly occur as P1 or P1' residues, but more distant residues are also important, as is shown by the fact that Z-Gly-Pro-Gly-|-Gly-Pro-Ala is cleaved, but not Z-(Gly)(5).</text>
        <dbReference type="EC" id="3.4.24.70"/>
    </reaction>
</comment>
<dbReference type="InterPro" id="IPR024077">
    <property type="entry name" value="Neurolysin/TOP_dom2"/>
</dbReference>
<sequence>MSNPLLDTPDLPAFDRIAPEHVEPAIEQILSDNRAAIEKRLAQGAPFTWDNFVAPMEALEDRLDRAWSPVSHLNAVVNTPELRAAYEACLPKLSDYSTDLGQNEALFAAYRAVSERDDFGALAVEQRRVVENAIRDFRLAGVDLEAGDKARFKALKSELSQLTTRFANNLLDATNAWSLDIEDESRLAGLPDSARALFRQAAENADRPGWRINLEMPSFIAVMTHAEDRALRETLYEAFVTRASEVGPHAGEWDNGPVMERILKIRHELAQLLGFDNYAQRSLATKMASDPAEVLAFLRELADQAVPKAQRELADLQAFARDSGGPETLQPWDVAFYGEKLREARFAISQEQLKPYFPADRVVDGLFTVVGRLFGIRVREREDVPTWHEDVRFFEVEDRDGNPRGRFYLDLYARANKRGGAWMAGAIQRRRLPDGSIQQPAAFLTCNFTPPVGGKPSLLTHDEVTTLYHEFGHGLHHLLTQVDAAGVAGISGVAWDAVELPSQFLENWCWEREALDLFARHVDTNEPLPADLFERMRAARQFQAGMQMVRQLEFSLFDLLLHQDFDPATGARIQDTLDEVRDSVAVIQPPAYNRFQHGFAHIFAGGYAAGYYSYKWAEVLSADAWSRFEEDGVFNERAGSDFLVHILERGGSEDPLALFKAFRGREPSIEPLLRQHGIATGEETSA</sequence>
<keyword evidence="13" id="KW-1185">Reference proteome</keyword>
<comment type="similarity">
    <text evidence="1 9">Belongs to the peptidase M3 family.</text>
</comment>
<dbReference type="Gene3D" id="1.10.1370.10">
    <property type="entry name" value="Neurolysin, domain 3"/>
    <property type="match status" value="1"/>
</dbReference>
<dbReference type="KEGG" id="ghl:GM160_06415"/>
<dbReference type="InterPro" id="IPR045090">
    <property type="entry name" value="Pept_M3A_M3B"/>
</dbReference>
<keyword evidence="2 9" id="KW-0645">Protease</keyword>
<reference evidence="12 13" key="1">
    <citation type="submission" date="2019-11" db="EMBL/GenBank/DDBJ databases">
        <authorList>
            <person name="Zhang J."/>
            <person name="Sun C."/>
        </authorList>
    </citation>
    <scope>NUCLEOTIDE SEQUENCE [LARGE SCALE GENOMIC DNA]</scope>
    <source>
        <strain evidence="13">sp2</strain>
    </source>
</reference>
<dbReference type="AlphaFoldDB" id="A0A6I6D0X3"/>
<dbReference type="NCBIfam" id="NF008159">
    <property type="entry name" value="PRK10911.1"/>
    <property type="match status" value="1"/>
</dbReference>
<keyword evidence="3 9" id="KW-0479">Metal-binding</keyword>
<evidence type="ECO:0000256" key="7">
    <source>
        <dbReference type="ARBA" id="ARBA00024603"/>
    </source>
</evidence>
<gene>
    <name evidence="12" type="primary">prlC</name>
    <name evidence="12" type="ORF">GM160_06415</name>
</gene>
<name>A0A6I6D0X3_9GAMM</name>
<dbReference type="GO" id="GO:0004222">
    <property type="term" value="F:metalloendopeptidase activity"/>
    <property type="evidence" value="ECO:0007669"/>
    <property type="project" value="UniProtKB-EC"/>
</dbReference>
<evidence type="ECO:0000259" key="10">
    <source>
        <dbReference type="Pfam" id="PF01432"/>
    </source>
</evidence>
<dbReference type="EC" id="3.4.24.70" evidence="8"/>
<dbReference type="Proteomes" id="UP000427716">
    <property type="component" value="Chromosome"/>
</dbReference>
<dbReference type="RefSeq" id="WP_156574002.1">
    <property type="nucleotide sequence ID" value="NZ_CP046415.1"/>
</dbReference>
<feature type="domain" description="Oligopeptidase A N-terminal" evidence="11">
    <location>
        <begin position="29"/>
        <end position="147"/>
    </location>
</feature>
<evidence type="ECO:0000256" key="2">
    <source>
        <dbReference type="ARBA" id="ARBA00022670"/>
    </source>
</evidence>
<keyword evidence="5 9" id="KW-0862">Zinc</keyword>
<dbReference type="PANTHER" id="PTHR43660">
    <property type="entry name" value="DIPEPTIDYL CARBOXYPEPTIDASE"/>
    <property type="match status" value="1"/>
</dbReference>
<evidence type="ECO:0000256" key="5">
    <source>
        <dbReference type="ARBA" id="ARBA00022833"/>
    </source>
</evidence>
<keyword evidence="4 9" id="KW-0378">Hydrolase</keyword>